<dbReference type="InterPro" id="IPR044840">
    <property type="entry name" value="Nup188"/>
</dbReference>
<dbReference type="EMBL" id="DF237559">
    <property type="protein sequence ID" value="GAQ90187.1"/>
    <property type="molecule type" value="Genomic_DNA"/>
</dbReference>
<organism evidence="2 3">
    <name type="scientific">Klebsormidium nitens</name>
    <name type="common">Green alga</name>
    <name type="synonym">Ulothrix nitens</name>
    <dbReference type="NCBI Taxonomy" id="105231"/>
    <lineage>
        <taxon>Eukaryota</taxon>
        <taxon>Viridiplantae</taxon>
        <taxon>Streptophyta</taxon>
        <taxon>Klebsormidiophyceae</taxon>
        <taxon>Klebsormidiales</taxon>
        <taxon>Klebsormidiaceae</taxon>
        <taxon>Klebsormidium</taxon>
    </lineage>
</organism>
<dbReference type="OrthoDB" id="552259at2759"/>
<dbReference type="GO" id="GO:0017056">
    <property type="term" value="F:structural constituent of nuclear pore"/>
    <property type="evidence" value="ECO:0000318"/>
    <property type="project" value="GO_Central"/>
</dbReference>
<accession>A0A1Y1INI3</accession>
<gene>
    <name evidence="2" type="ORF">KFL_006100040</name>
</gene>
<dbReference type="Pfam" id="PF11894">
    <property type="entry name" value="Nup192"/>
    <property type="match status" value="1"/>
</dbReference>
<feature type="compositionally biased region" description="Basic and acidic residues" evidence="1">
    <location>
        <begin position="1468"/>
        <end position="1478"/>
    </location>
</feature>
<evidence type="ECO:0000313" key="3">
    <source>
        <dbReference type="Proteomes" id="UP000054558"/>
    </source>
</evidence>
<evidence type="ECO:0000313" key="2">
    <source>
        <dbReference type="EMBL" id="GAQ90187.1"/>
    </source>
</evidence>
<feature type="compositionally biased region" description="Polar residues" evidence="1">
    <location>
        <begin position="1762"/>
        <end position="1780"/>
    </location>
</feature>
<dbReference type="PANTHER" id="PTHR31431:SF1">
    <property type="entry name" value="NUCLEOPORIN NUP188"/>
    <property type="match status" value="1"/>
</dbReference>
<protein>
    <submittedName>
        <fullName evidence="2">Nuclear pore complex protein Nup188</fullName>
    </submittedName>
</protein>
<dbReference type="OMA" id="QICRIRP"/>
<sequence length="1943" mass="206741">MAQWWRCHQEVQSAIESFGAAAQEENSREEGLKHRENEVGQILREHHQWFLNTFDNFKPPSAASKAALQNETITLGPETIPVTADLRETALEASARLDLDETQAYLMVHRCAEDGDGVRGGGPGESDLLDQVVAYHGAERSALVTSLRTLLSFQDGDGNQGNSAVRVFADAVNRLIKDGLEANLVATVKRHLVATPPASLDSASIPMWADQMAGEQSLLISALFMLYFTRPPTGPSRLLELLEYFSEHVFLQDEFATDTWQAYATSDLALVRHLAVLLLLVLMGLEKLPASSKNGDSPRSLNGYPFDSASSAARFDSLLLSLEDASPYAAPLSLAWASSITLLRALPDSGGSDLLADLPPDGANVHIQRAEEGAVFEQMLGMLRQDEFRVLEPQVTAYKHTMKLLVSTSLRAYNLYSPVVDESNPRGQTVVDLLSSLFFGEEYLALSFFDSPLDAPIKELAEALALFFPARSRRLLQLLTSLCQGPWATENVFNFLYHQRTVAFPHPHAGGAVQALLPTPLPHAPGLYVPRGTQGAVLGSDDVIDDVGRRGQLVAWECRHHPVLVLLLMARQLSKRLARGGGDEVTLQLRPILELLAALTSFGGAPVATLVLELDSSPLVVAGKRDGRVDPGLQLDTIRTLAAICHNVGHGRGVGLALLPAVLTVMASFVEICPARVGVNFAQVGLFEVSGEEERLYRLQEVLEGGEYRTGEAKLTLAVLELVHRLVEHGVQSRWAAAVVRQCVEEILQQVKGRRFLSQLSLWQVVGRSLDVAAASLASYTFANGQSLPLQTVTTSAFLHSANPESRNMLLSVLAVGATGLEAIEFSATSTVGELEAAQDAVAGALRLFTSLLEHSAGEAGVNALEALVFKDGNESVLGALATFLRYTSSESLQAVAADSLRALIMRAAQTGSTGGELATGIVRALRQAEAKRVQVAIGEALESVGVSSRASNGVADLLSAAGVWQPSLVAWAFIPANGRRTEDKGPETEMRTTGEKSKAMQALARLVTELPELAKSAPTVSRRVLAMLLALFQSCGPDAAESGLGLGAQLWAILAQVLGATTEQLRTSSDAETEDVAGNHRVVVSLVLSLMSEQMWAVARNRGRRAVDRAEGKLEGARNGAVEIVSDWEGKVGERPSETAERLCQSVTQDDGLRNAVILCRVAVLGMLTSPPPRADATIGEALERARQAFESHPAFNRLARDPVYSSTDPPDALILTDLAAHLSGALSHRPIPTGPFLELAAYIEELQLESLLMRPSRGSPSSLTSSDETMTSSAEILTSSGFLGPFDVAGAARAVGPEAGEAVREALEAVERWNGAEIGARAQSQLGRAFALAVGMAAVTKGPGDTLWPTSELSTSVSTVCAAFDSSASQSADATSSNPATSFGRVSVLAGLLASLTHASPPQTRSEITPLVVQTAARMIQSQNGRPSPWLGSPASKLVLQTTVKCLTSEGSGPEKSTSLALRGDQNGDKLPGSDDKLPDALPSLCQAVVSPGEQLLVSTVLSQLLSRLPIDSWEGRVMQNLAFAELVRCLPAAPTGQLEAVLGLLKALVQRSGEIAGRLVEAGLVQALTSLGQAHPPPSPHGPFSLTWDQTPLNPDQTWGSVTALLAALPISVPRRYHVEEKLEAAVAALGPSLLQSLTPPIADPSVRPRMSISSVRAALHSAQLLARLHQPGATLAAVLGPRFVSAIDRATSQTLHFVAQEGLCGGNPKKGRAHVGCIVETREERALARTEPDIPAESALRGWFGVVSAWAKEESSKRSMQTQERSMTSQPSSVNVSGISREQGAYAMRAGPSAYTEALADDVYLLGEVLARYTAVRIGEALSGAGRHVSGGSPPPELPTSETLHALQDQCLLVVPVLAPFPSLRGPVLALLDHAYLLEASVNQLFGAHPSKLRAESAAKHVKAALTALRQQGSPASSDTARAVESAARQMYPQAVEQF</sequence>
<dbReference type="Proteomes" id="UP000054558">
    <property type="component" value="Unassembled WGS sequence"/>
</dbReference>
<feature type="compositionally biased region" description="Polar residues" evidence="1">
    <location>
        <begin position="1450"/>
        <end position="1462"/>
    </location>
</feature>
<dbReference type="GO" id="GO:0044611">
    <property type="term" value="C:nuclear pore inner ring"/>
    <property type="evidence" value="ECO:0000318"/>
    <property type="project" value="GO_Central"/>
</dbReference>
<name>A0A1Y1INI3_KLENI</name>
<dbReference type="STRING" id="105231.A0A1Y1INI3"/>
<dbReference type="InterPro" id="IPR021827">
    <property type="entry name" value="Nup186/Nup192/Nup205"/>
</dbReference>
<feature type="region of interest" description="Disordered" evidence="1">
    <location>
        <begin position="1450"/>
        <end position="1478"/>
    </location>
</feature>
<proteinExistence type="predicted"/>
<keyword evidence="3" id="KW-1185">Reference proteome</keyword>
<reference evidence="2 3" key="1">
    <citation type="journal article" date="2014" name="Nat. Commun.">
        <title>Klebsormidium flaccidum genome reveals primary factors for plant terrestrial adaptation.</title>
        <authorList>
            <person name="Hori K."/>
            <person name="Maruyama F."/>
            <person name="Fujisawa T."/>
            <person name="Togashi T."/>
            <person name="Yamamoto N."/>
            <person name="Seo M."/>
            <person name="Sato S."/>
            <person name="Yamada T."/>
            <person name="Mori H."/>
            <person name="Tajima N."/>
            <person name="Moriyama T."/>
            <person name="Ikeuchi M."/>
            <person name="Watanabe M."/>
            <person name="Wada H."/>
            <person name="Kobayashi K."/>
            <person name="Saito M."/>
            <person name="Masuda T."/>
            <person name="Sasaki-Sekimoto Y."/>
            <person name="Mashiguchi K."/>
            <person name="Awai K."/>
            <person name="Shimojima M."/>
            <person name="Masuda S."/>
            <person name="Iwai M."/>
            <person name="Nobusawa T."/>
            <person name="Narise T."/>
            <person name="Kondo S."/>
            <person name="Saito H."/>
            <person name="Sato R."/>
            <person name="Murakawa M."/>
            <person name="Ihara Y."/>
            <person name="Oshima-Yamada Y."/>
            <person name="Ohtaka K."/>
            <person name="Satoh M."/>
            <person name="Sonobe K."/>
            <person name="Ishii M."/>
            <person name="Ohtani R."/>
            <person name="Kanamori-Sato M."/>
            <person name="Honoki R."/>
            <person name="Miyazaki D."/>
            <person name="Mochizuki H."/>
            <person name="Umetsu J."/>
            <person name="Higashi K."/>
            <person name="Shibata D."/>
            <person name="Kamiya Y."/>
            <person name="Sato N."/>
            <person name="Nakamura Y."/>
            <person name="Tabata S."/>
            <person name="Ida S."/>
            <person name="Kurokawa K."/>
            <person name="Ohta H."/>
        </authorList>
    </citation>
    <scope>NUCLEOTIDE SEQUENCE [LARGE SCALE GENOMIC DNA]</scope>
    <source>
        <strain evidence="2 3">NIES-2285</strain>
    </source>
</reference>
<dbReference type="GO" id="GO:0006606">
    <property type="term" value="P:protein import into nucleus"/>
    <property type="evidence" value="ECO:0000318"/>
    <property type="project" value="GO_Central"/>
</dbReference>
<feature type="region of interest" description="Disordered" evidence="1">
    <location>
        <begin position="1759"/>
        <end position="1780"/>
    </location>
</feature>
<dbReference type="GO" id="GO:0006405">
    <property type="term" value="P:RNA export from nucleus"/>
    <property type="evidence" value="ECO:0000318"/>
    <property type="project" value="GO_Central"/>
</dbReference>
<dbReference type="PANTHER" id="PTHR31431">
    <property type="entry name" value="NUCLEOPORIN NUP188 HOMOLOG"/>
    <property type="match status" value="1"/>
</dbReference>
<evidence type="ECO:0000256" key="1">
    <source>
        <dbReference type="SAM" id="MobiDB-lite"/>
    </source>
</evidence>